<dbReference type="Proteomes" id="UP001590950">
    <property type="component" value="Unassembled WGS sequence"/>
</dbReference>
<feature type="compositionally biased region" description="Pro residues" evidence="1">
    <location>
        <begin position="9"/>
        <end position="18"/>
    </location>
</feature>
<evidence type="ECO:0000256" key="1">
    <source>
        <dbReference type="SAM" id="MobiDB-lite"/>
    </source>
</evidence>
<feature type="region of interest" description="Disordered" evidence="1">
    <location>
        <begin position="68"/>
        <end position="87"/>
    </location>
</feature>
<sequence length="123" mass="12891">MLESTVAPERPPAAPPTPAIVTFRPRPPGDSGGPSTETKKVLIPNVATPPKLLFEVSQHSLRTLIAMSATSTNRNSPTSRSSAEVSRITHSFTCHAEGSRKMDGSGGVWACPNLWGVMAPGAS</sequence>
<dbReference type="EMBL" id="JBEFKJ010000019">
    <property type="protein sequence ID" value="KAL2040781.1"/>
    <property type="molecule type" value="Genomic_DNA"/>
</dbReference>
<feature type="region of interest" description="Disordered" evidence="1">
    <location>
        <begin position="1"/>
        <end position="43"/>
    </location>
</feature>
<evidence type="ECO:0000313" key="3">
    <source>
        <dbReference type="Proteomes" id="UP001590950"/>
    </source>
</evidence>
<evidence type="ECO:0000313" key="2">
    <source>
        <dbReference type="EMBL" id="KAL2040781.1"/>
    </source>
</evidence>
<comment type="caution">
    <text evidence="2">The sequence shown here is derived from an EMBL/GenBank/DDBJ whole genome shotgun (WGS) entry which is preliminary data.</text>
</comment>
<accession>A0ABR4A5Z2</accession>
<gene>
    <name evidence="2" type="ORF">N7G274_006239</name>
</gene>
<feature type="compositionally biased region" description="Low complexity" evidence="1">
    <location>
        <begin position="68"/>
        <end position="83"/>
    </location>
</feature>
<proteinExistence type="predicted"/>
<name>A0ABR4A5Z2_9LECA</name>
<keyword evidence="3" id="KW-1185">Reference proteome</keyword>
<reference evidence="2 3" key="1">
    <citation type="submission" date="2024-09" db="EMBL/GenBank/DDBJ databases">
        <title>Rethinking Asexuality: The Enigmatic Case of Functional Sexual Genes in Lepraria (Stereocaulaceae).</title>
        <authorList>
            <person name="Doellman M."/>
            <person name="Sun Y."/>
            <person name="Barcenas-Pena A."/>
            <person name="Lumbsch H.T."/>
            <person name="Grewe F."/>
        </authorList>
    </citation>
    <scope>NUCLEOTIDE SEQUENCE [LARGE SCALE GENOMIC DNA]</scope>
    <source>
        <strain evidence="2 3">Mercado 3170</strain>
    </source>
</reference>
<protein>
    <submittedName>
        <fullName evidence="2">Uncharacterized protein</fullName>
    </submittedName>
</protein>
<organism evidence="2 3">
    <name type="scientific">Stereocaulon virgatum</name>
    <dbReference type="NCBI Taxonomy" id="373712"/>
    <lineage>
        <taxon>Eukaryota</taxon>
        <taxon>Fungi</taxon>
        <taxon>Dikarya</taxon>
        <taxon>Ascomycota</taxon>
        <taxon>Pezizomycotina</taxon>
        <taxon>Lecanoromycetes</taxon>
        <taxon>OSLEUM clade</taxon>
        <taxon>Lecanoromycetidae</taxon>
        <taxon>Lecanorales</taxon>
        <taxon>Lecanorineae</taxon>
        <taxon>Stereocaulaceae</taxon>
        <taxon>Stereocaulon</taxon>
    </lineage>
</organism>